<sequence length="53" mass="6141">MCSNECLPVFGKQCIRRNPEEIRLRMALFSVVLIHLVRGGSCTPLCWHTQWPN</sequence>
<name>A0A0E9XNS5_ANGAN</name>
<protein>
    <submittedName>
        <fullName evidence="1">Uncharacterized protein</fullName>
    </submittedName>
</protein>
<proteinExistence type="predicted"/>
<dbReference type="EMBL" id="GBXM01005234">
    <property type="protein sequence ID" value="JAI03344.1"/>
    <property type="molecule type" value="Transcribed_RNA"/>
</dbReference>
<accession>A0A0E9XNS5</accession>
<reference evidence="1" key="2">
    <citation type="journal article" date="2015" name="Fish Shellfish Immunol.">
        <title>Early steps in the European eel (Anguilla anguilla)-Vibrio vulnificus interaction in the gills: Role of the RtxA13 toxin.</title>
        <authorList>
            <person name="Callol A."/>
            <person name="Pajuelo D."/>
            <person name="Ebbesson L."/>
            <person name="Teles M."/>
            <person name="MacKenzie S."/>
            <person name="Amaro C."/>
        </authorList>
    </citation>
    <scope>NUCLEOTIDE SEQUENCE</scope>
</reference>
<evidence type="ECO:0000313" key="1">
    <source>
        <dbReference type="EMBL" id="JAI03344.1"/>
    </source>
</evidence>
<dbReference type="AlphaFoldDB" id="A0A0E9XNS5"/>
<reference evidence="1" key="1">
    <citation type="submission" date="2014-11" db="EMBL/GenBank/DDBJ databases">
        <authorList>
            <person name="Amaro Gonzalez C."/>
        </authorList>
    </citation>
    <scope>NUCLEOTIDE SEQUENCE</scope>
</reference>
<organism evidence="1">
    <name type="scientific">Anguilla anguilla</name>
    <name type="common">European freshwater eel</name>
    <name type="synonym">Muraena anguilla</name>
    <dbReference type="NCBI Taxonomy" id="7936"/>
    <lineage>
        <taxon>Eukaryota</taxon>
        <taxon>Metazoa</taxon>
        <taxon>Chordata</taxon>
        <taxon>Craniata</taxon>
        <taxon>Vertebrata</taxon>
        <taxon>Euteleostomi</taxon>
        <taxon>Actinopterygii</taxon>
        <taxon>Neopterygii</taxon>
        <taxon>Teleostei</taxon>
        <taxon>Anguilliformes</taxon>
        <taxon>Anguillidae</taxon>
        <taxon>Anguilla</taxon>
    </lineage>
</organism>